<keyword evidence="3" id="KW-1185">Reference proteome</keyword>
<dbReference type="OrthoDB" id="1683771at2"/>
<feature type="transmembrane region" description="Helical" evidence="1">
    <location>
        <begin position="30"/>
        <end position="54"/>
    </location>
</feature>
<keyword evidence="1" id="KW-0812">Transmembrane</keyword>
<feature type="transmembrane region" description="Helical" evidence="1">
    <location>
        <begin position="96"/>
        <end position="114"/>
    </location>
</feature>
<dbReference type="Proteomes" id="UP000204391">
    <property type="component" value="Chromosome"/>
</dbReference>
<evidence type="ECO:0000256" key="1">
    <source>
        <dbReference type="SAM" id="Phobius"/>
    </source>
</evidence>
<organism evidence="2 3">
    <name type="scientific">Virgibacillus necropolis</name>
    <dbReference type="NCBI Taxonomy" id="163877"/>
    <lineage>
        <taxon>Bacteria</taxon>
        <taxon>Bacillati</taxon>
        <taxon>Bacillota</taxon>
        <taxon>Bacilli</taxon>
        <taxon>Bacillales</taxon>
        <taxon>Bacillaceae</taxon>
        <taxon>Virgibacillus</taxon>
    </lineage>
</organism>
<accession>A0A221MD85</accession>
<dbReference type="EMBL" id="CP022437">
    <property type="protein sequence ID" value="ASN05636.1"/>
    <property type="molecule type" value="Genomic_DNA"/>
</dbReference>
<dbReference type="RefSeq" id="WP_089532485.1">
    <property type="nucleotide sequence ID" value="NZ_CP022437.1"/>
</dbReference>
<keyword evidence="1" id="KW-1133">Transmembrane helix</keyword>
<evidence type="ECO:0000313" key="3">
    <source>
        <dbReference type="Proteomes" id="UP000204391"/>
    </source>
</evidence>
<proteinExistence type="predicted"/>
<keyword evidence="1" id="KW-0472">Membrane</keyword>
<feature type="transmembrane region" description="Helical" evidence="1">
    <location>
        <begin position="61"/>
        <end position="84"/>
    </location>
</feature>
<dbReference type="KEGG" id="vne:CFK40_11750"/>
<protein>
    <submittedName>
        <fullName evidence="2">Uncharacterized protein</fullName>
    </submittedName>
</protein>
<dbReference type="AlphaFoldDB" id="A0A221MD85"/>
<reference evidence="2 3" key="1">
    <citation type="journal article" date="2003" name="Int. J. Syst. Evol. Microbiol.">
        <title>Virgibacillus carmonensis sp. nov., Virgibacillus necropolis sp. nov. and Virgibacillus picturae sp. nov., three novel species isolated from deteriorated mural paintings, transfer of the species of the genus salibacillus to Virgibacillus, as Virgibacillus marismortui comb. nov. and Virgibacillus salexigens comb. nov., and emended description of the genus Virgibacillus.</title>
        <authorList>
            <person name="Heyrman J."/>
            <person name="Logan N.A."/>
            <person name="Busse H.J."/>
            <person name="Balcaen A."/>
            <person name="Lebbe L."/>
            <person name="Rodriguez-Diaz M."/>
            <person name="Swings J."/>
            <person name="De Vos P."/>
        </authorList>
    </citation>
    <scope>NUCLEOTIDE SEQUENCE [LARGE SCALE GENOMIC DNA]</scope>
    <source>
        <strain evidence="2 3">LMG 19488</strain>
    </source>
</reference>
<gene>
    <name evidence="2" type="ORF">CFK40_11750</name>
</gene>
<sequence length="130" mass="15462">MPVTILTSLIITIIFEMAYTYEWWTIHQQILPWGYITDTAFAYGIFAVGTLWIFYLTSHNFWVYMLTNLAVNALFAFIGLRWIVEGLGIATFKNLEYWQWFIIAIFISLIIYGYQRWQEKVIVNPENTKK</sequence>
<evidence type="ECO:0000313" key="2">
    <source>
        <dbReference type="EMBL" id="ASN05636.1"/>
    </source>
</evidence>
<name>A0A221MD85_9BACI</name>